<evidence type="ECO:0000313" key="7">
    <source>
        <dbReference type="EMBL" id="BBJ00086.1"/>
    </source>
</evidence>
<keyword evidence="2 4" id="KW-0479">Metal-binding</keyword>
<reference evidence="7 8" key="1">
    <citation type="submission" date="2019-03" db="EMBL/GenBank/DDBJ databases">
        <title>Complete genome sequence of Ferrigenium kumadai strain An22, a microaerophilic iron-oxidizing bacterium isolated from a paddy field soil.</title>
        <authorList>
            <person name="Watanabe T."/>
            <person name="Asakawa S."/>
        </authorList>
    </citation>
    <scope>NUCLEOTIDE SEQUENCE [LARGE SCALE GENOMIC DNA]</scope>
    <source>
        <strain evidence="7 8">An22</strain>
    </source>
</reference>
<dbReference type="KEGG" id="fku:FGKAn22_17780"/>
<evidence type="ECO:0000256" key="3">
    <source>
        <dbReference type="ARBA" id="ARBA00023004"/>
    </source>
</evidence>
<organism evidence="7 8">
    <name type="scientific">Ferrigenium kumadai</name>
    <dbReference type="NCBI Taxonomy" id="1682490"/>
    <lineage>
        <taxon>Bacteria</taxon>
        <taxon>Pseudomonadati</taxon>
        <taxon>Pseudomonadota</taxon>
        <taxon>Betaproteobacteria</taxon>
        <taxon>Nitrosomonadales</taxon>
        <taxon>Gallionellaceae</taxon>
        <taxon>Ferrigenium</taxon>
    </lineage>
</organism>
<evidence type="ECO:0000259" key="6">
    <source>
        <dbReference type="PROSITE" id="PS51007"/>
    </source>
</evidence>
<dbReference type="InterPro" id="IPR009056">
    <property type="entry name" value="Cyt_c-like_dom"/>
</dbReference>
<keyword evidence="8" id="KW-1185">Reference proteome</keyword>
<evidence type="ECO:0000256" key="1">
    <source>
        <dbReference type="ARBA" id="ARBA00022617"/>
    </source>
</evidence>
<proteinExistence type="predicted"/>
<dbReference type="Pfam" id="PF13442">
    <property type="entry name" value="Cytochrome_CBB3"/>
    <property type="match status" value="1"/>
</dbReference>
<keyword evidence="5" id="KW-0732">Signal</keyword>
<accession>A0AAN1W067</accession>
<dbReference type="GO" id="GO:0009055">
    <property type="term" value="F:electron transfer activity"/>
    <property type="evidence" value="ECO:0007669"/>
    <property type="project" value="InterPro"/>
</dbReference>
<feature type="chain" id="PRO_5042932201" description="Cytochrome c domain-containing protein" evidence="5">
    <location>
        <begin position="19"/>
        <end position="101"/>
    </location>
</feature>
<dbReference type="InterPro" id="IPR036909">
    <property type="entry name" value="Cyt_c-like_dom_sf"/>
</dbReference>
<dbReference type="EMBL" id="AP019536">
    <property type="protein sequence ID" value="BBJ00086.1"/>
    <property type="molecule type" value="Genomic_DNA"/>
</dbReference>
<name>A0AAN1W067_9PROT</name>
<sequence>MRLAISIALLCAATAASADPFPSGNAQTGQKLFAQYKCGSCHAAMLGGDGSAMFTRPDRKVHSVPNLIEQMRFCTGNVGANLTPQDEQHLGAYLNRYYNLK</sequence>
<dbReference type="GO" id="GO:0046872">
    <property type="term" value="F:metal ion binding"/>
    <property type="evidence" value="ECO:0007669"/>
    <property type="project" value="UniProtKB-KW"/>
</dbReference>
<evidence type="ECO:0000256" key="4">
    <source>
        <dbReference type="PROSITE-ProRule" id="PRU00433"/>
    </source>
</evidence>
<evidence type="ECO:0000256" key="5">
    <source>
        <dbReference type="SAM" id="SignalP"/>
    </source>
</evidence>
<evidence type="ECO:0000313" key="8">
    <source>
        <dbReference type="Proteomes" id="UP001319121"/>
    </source>
</evidence>
<dbReference type="PROSITE" id="PS51007">
    <property type="entry name" value="CYTC"/>
    <property type="match status" value="1"/>
</dbReference>
<keyword evidence="1 4" id="KW-0349">Heme</keyword>
<keyword evidence="3 4" id="KW-0408">Iron</keyword>
<protein>
    <recommendedName>
        <fullName evidence="6">Cytochrome c domain-containing protein</fullName>
    </recommendedName>
</protein>
<dbReference type="GO" id="GO:0020037">
    <property type="term" value="F:heme binding"/>
    <property type="evidence" value="ECO:0007669"/>
    <property type="project" value="InterPro"/>
</dbReference>
<dbReference type="Gene3D" id="1.10.760.10">
    <property type="entry name" value="Cytochrome c-like domain"/>
    <property type="match status" value="1"/>
</dbReference>
<gene>
    <name evidence="7" type="ORF">FGKAn22_17780</name>
</gene>
<dbReference type="SUPFAM" id="SSF46626">
    <property type="entry name" value="Cytochrome c"/>
    <property type="match status" value="1"/>
</dbReference>
<dbReference type="RefSeq" id="WP_212785338.1">
    <property type="nucleotide sequence ID" value="NZ_AP019536.1"/>
</dbReference>
<feature type="domain" description="Cytochrome c" evidence="6">
    <location>
        <begin position="24"/>
        <end position="98"/>
    </location>
</feature>
<feature type="signal peptide" evidence="5">
    <location>
        <begin position="1"/>
        <end position="18"/>
    </location>
</feature>
<dbReference type="AlphaFoldDB" id="A0AAN1W067"/>
<evidence type="ECO:0000256" key="2">
    <source>
        <dbReference type="ARBA" id="ARBA00022723"/>
    </source>
</evidence>
<dbReference type="Proteomes" id="UP001319121">
    <property type="component" value="Chromosome"/>
</dbReference>